<keyword evidence="3" id="KW-1185">Reference proteome</keyword>
<evidence type="ECO:0000313" key="3">
    <source>
        <dbReference type="Proteomes" id="UP000252254"/>
    </source>
</evidence>
<dbReference type="Proteomes" id="UP000252254">
    <property type="component" value="Unassembled WGS sequence"/>
</dbReference>
<name>A0A366EI15_9BACI</name>
<sequence>MNFDAIFSDFPVLQSDHLVLSKIEDIHLEEVFAIYNNDAVFTYCGIIPKHNKQTVQKMISHFERDFNKKKRIKWGIFQDNRLVGIIEVMSFNKDVNMASIGYFLAEEFWNKGISTEAVQRIVRFLFEEVNINRIQAEVMPANKISKKVLLKNGFIKEGVLRQASVWAGKGVIDLEIYSILKNDYMLERGINMTMMTSC</sequence>
<dbReference type="InterPro" id="IPR016181">
    <property type="entry name" value="Acyl_CoA_acyltransferase"/>
</dbReference>
<dbReference type="SUPFAM" id="SSF55729">
    <property type="entry name" value="Acyl-CoA N-acyltransferases (Nat)"/>
    <property type="match status" value="1"/>
</dbReference>
<dbReference type="PROSITE" id="PS51186">
    <property type="entry name" value="GNAT"/>
    <property type="match status" value="1"/>
</dbReference>
<protein>
    <submittedName>
        <fullName evidence="2">Ribosomal-protein-alanine N-acetyltransferase</fullName>
    </submittedName>
</protein>
<dbReference type="GO" id="GO:0008999">
    <property type="term" value="F:protein-N-terminal-alanine acetyltransferase activity"/>
    <property type="evidence" value="ECO:0007669"/>
    <property type="project" value="TreeGrafter"/>
</dbReference>
<keyword evidence="2" id="KW-0808">Transferase</keyword>
<dbReference type="Pfam" id="PF13302">
    <property type="entry name" value="Acetyltransf_3"/>
    <property type="match status" value="1"/>
</dbReference>
<comment type="caution">
    <text evidence="2">The sequence shown here is derived from an EMBL/GenBank/DDBJ whole genome shotgun (WGS) entry which is preliminary data.</text>
</comment>
<gene>
    <name evidence="2" type="ORF">DES48_101387</name>
</gene>
<reference evidence="2 3" key="1">
    <citation type="submission" date="2018-06" db="EMBL/GenBank/DDBJ databases">
        <title>Genomic Encyclopedia of Type Strains, Phase IV (KMG-IV): sequencing the most valuable type-strain genomes for metagenomic binning, comparative biology and taxonomic classification.</title>
        <authorList>
            <person name="Goeker M."/>
        </authorList>
    </citation>
    <scope>NUCLEOTIDE SEQUENCE [LARGE SCALE GENOMIC DNA]</scope>
    <source>
        <strain evidence="2 3">DSM 15140</strain>
    </source>
</reference>
<feature type="domain" description="N-acetyltransferase" evidence="1">
    <location>
        <begin position="18"/>
        <end position="183"/>
    </location>
</feature>
<accession>A0A366EI15</accession>
<dbReference type="Gene3D" id="3.40.630.30">
    <property type="match status" value="1"/>
</dbReference>
<evidence type="ECO:0000259" key="1">
    <source>
        <dbReference type="PROSITE" id="PS51186"/>
    </source>
</evidence>
<dbReference type="PANTHER" id="PTHR43792">
    <property type="entry name" value="GNAT FAMILY, PUTATIVE (AFU_ORTHOLOGUE AFUA_3G00765)-RELATED-RELATED"/>
    <property type="match status" value="1"/>
</dbReference>
<dbReference type="InterPro" id="IPR000182">
    <property type="entry name" value="GNAT_dom"/>
</dbReference>
<proteinExistence type="predicted"/>
<dbReference type="GO" id="GO:0005737">
    <property type="term" value="C:cytoplasm"/>
    <property type="evidence" value="ECO:0007669"/>
    <property type="project" value="TreeGrafter"/>
</dbReference>
<dbReference type="PANTHER" id="PTHR43792:SF9">
    <property type="entry name" value="RIBOSOMAL-PROTEIN-ALANINE ACETYLTRANSFERASE"/>
    <property type="match status" value="1"/>
</dbReference>
<dbReference type="AlphaFoldDB" id="A0A366EI15"/>
<evidence type="ECO:0000313" key="2">
    <source>
        <dbReference type="EMBL" id="RBP01646.1"/>
    </source>
</evidence>
<organism evidence="2 3">
    <name type="scientific">Paraliobacillus ryukyuensis</name>
    <dbReference type="NCBI Taxonomy" id="200904"/>
    <lineage>
        <taxon>Bacteria</taxon>
        <taxon>Bacillati</taxon>
        <taxon>Bacillota</taxon>
        <taxon>Bacilli</taxon>
        <taxon>Bacillales</taxon>
        <taxon>Bacillaceae</taxon>
        <taxon>Paraliobacillus</taxon>
    </lineage>
</organism>
<dbReference type="InterPro" id="IPR051531">
    <property type="entry name" value="N-acetyltransferase"/>
</dbReference>
<dbReference type="EMBL" id="QNRI01000001">
    <property type="protein sequence ID" value="RBP01646.1"/>
    <property type="molecule type" value="Genomic_DNA"/>
</dbReference>
<dbReference type="RefSeq" id="WP_113866391.1">
    <property type="nucleotide sequence ID" value="NZ_BAABQN010000001.1"/>
</dbReference>
<dbReference type="STRING" id="200904.GCA_900168775_01727"/>
<dbReference type="OrthoDB" id="9811523at2"/>